<accession>A0ABP6R816</accession>
<reference evidence="3" key="1">
    <citation type="journal article" date="2019" name="Int. J. Syst. Evol. Microbiol.">
        <title>The Global Catalogue of Microorganisms (GCM) 10K type strain sequencing project: providing services to taxonomists for standard genome sequencing and annotation.</title>
        <authorList>
            <consortium name="The Broad Institute Genomics Platform"/>
            <consortium name="The Broad Institute Genome Sequencing Center for Infectious Disease"/>
            <person name="Wu L."/>
            <person name="Ma J."/>
        </authorList>
    </citation>
    <scope>NUCLEOTIDE SEQUENCE [LARGE SCALE GENOMIC DNA]</scope>
    <source>
        <strain evidence="3">JCM 11483</strain>
    </source>
</reference>
<dbReference type="RefSeq" id="WP_344717231.1">
    <property type="nucleotide sequence ID" value="NZ_BAAAYG010000001.1"/>
</dbReference>
<dbReference type="SUPFAM" id="SSF109854">
    <property type="entry name" value="DinB/YfiT-like putative metalloenzymes"/>
    <property type="match status" value="1"/>
</dbReference>
<evidence type="ECO:0000313" key="3">
    <source>
        <dbReference type="Proteomes" id="UP001501736"/>
    </source>
</evidence>
<keyword evidence="3" id="KW-1185">Reference proteome</keyword>
<dbReference type="Proteomes" id="UP001501736">
    <property type="component" value="Unassembled WGS sequence"/>
</dbReference>
<dbReference type="InterPro" id="IPR034660">
    <property type="entry name" value="DinB/YfiT-like"/>
</dbReference>
<evidence type="ECO:0000313" key="2">
    <source>
        <dbReference type="EMBL" id="GAA3278699.1"/>
    </source>
</evidence>
<comment type="caution">
    <text evidence="2">The sequence shown here is derived from an EMBL/GenBank/DDBJ whole genome shotgun (WGS) entry which is preliminary data.</text>
</comment>
<sequence length="171" mass="18762">MDSVEILKDVAQRPLDEAESLRSALTPEVLNAHPDHDNSPAWLLWHAAREIDEQLSALTGEEPVWTRSGFESRFSLGLDRHDMGLGHSGAQARAVQIDDAELLLEHLRAVVEAQLAYLDTLTEARLGEIIDDQWDPPVARGTRLVSISLDALAHVSQAAYVVGMEPAAREG</sequence>
<dbReference type="Pfam" id="PF12867">
    <property type="entry name" value="DinB_2"/>
    <property type="match status" value="1"/>
</dbReference>
<dbReference type="InterPro" id="IPR024775">
    <property type="entry name" value="DinB-like"/>
</dbReference>
<dbReference type="EMBL" id="BAAAYG010000001">
    <property type="protein sequence ID" value="GAA3278699.1"/>
    <property type="molecule type" value="Genomic_DNA"/>
</dbReference>
<proteinExistence type="predicted"/>
<dbReference type="Gene3D" id="1.20.120.450">
    <property type="entry name" value="dinb family like domain"/>
    <property type="match status" value="1"/>
</dbReference>
<evidence type="ECO:0000259" key="1">
    <source>
        <dbReference type="Pfam" id="PF12867"/>
    </source>
</evidence>
<organism evidence="2 3">
    <name type="scientific">Nesterenkonia halobia</name>
    <dbReference type="NCBI Taxonomy" id="37922"/>
    <lineage>
        <taxon>Bacteria</taxon>
        <taxon>Bacillati</taxon>
        <taxon>Actinomycetota</taxon>
        <taxon>Actinomycetes</taxon>
        <taxon>Micrococcales</taxon>
        <taxon>Micrococcaceae</taxon>
        <taxon>Nesterenkonia</taxon>
    </lineage>
</organism>
<gene>
    <name evidence="2" type="ORF">GCM10020260_01090</name>
</gene>
<name>A0ABP6R816_9MICC</name>
<protein>
    <submittedName>
        <fullName evidence="2">DinB family protein</fullName>
    </submittedName>
</protein>
<feature type="domain" description="DinB-like" evidence="1">
    <location>
        <begin position="18"/>
        <end position="136"/>
    </location>
</feature>